<proteinExistence type="predicted"/>
<dbReference type="KEGG" id="spar:SPRG_06205"/>
<evidence type="ECO:0000256" key="1">
    <source>
        <dbReference type="SAM" id="MobiDB-lite"/>
    </source>
</evidence>
<organism evidence="2 3">
    <name type="scientific">Saprolegnia parasitica (strain CBS 223.65)</name>
    <dbReference type="NCBI Taxonomy" id="695850"/>
    <lineage>
        <taxon>Eukaryota</taxon>
        <taxon>Sar</taxon>
        <taxon>Stramenopiles</taxon>
        <taxon>Oomycota</taxon>
        <taxon>Saprolegniomycetes</taxon>
        <taxon>Saprolegniales</taxon>
        <taxon>Saprolegniaceae</taxon>
        <taxon>Saprolegnia</taxon>
    </lineage>
</organism>
<dbReference type="OrthoDB" id="162570at2759"/>
<reference evidence="2 3" key="1">
    <citation type="journal article" date="2013" name="PLoS Genet.">
        <title>Distinctive expansion of potential virulence genes in the genome of the oomycete fish pathogen Saprolegnia parasitica.</title>
        <authorList>
            <person name="Jiang R.H."/>
            <person name="de Bruijn I."/>
            <person name="Haas B.J."/>
            <person name="Belmonte R."/>
            <person name="Lobach L."/>
            <person name="Christie J."/>
            <person name="van den Ackerveken G."/>
            <person name="Bottin A."/>
            <person name="Bulone V."/>
            <person name="Diaz-Moreno S.M."/>
            <person name="Dumas B."/>
            <person name="Fan L."/>
            <person name="Gaulin E."/>
            <person name="Govers F."/>
            <person name="Grenville-Briggs L.J."/>
            <person name="Horner N.R."/>
            <person name="Levin J.Z."/>
            <person name="Mammella M."/>
            <person name="Meijer H.J."/>
            <person name="Morris P."/>
            <person name="Nusbaum C."/>
            <person name="Oome S."/>
            <person name="Phillips A.J."/>
            <person name="van Rooyen D."/>
            <person name="Rzeszutek E."/>
            <person name="Saraiva M."/>
            <person name="Secombes C.J."/>
            <person name="Seidl M.F."/>
            <person name="Snel B."/>
            <person name="Stassen J.H."/>
            <person name="Sykes S."/>
            <person name="Tripathy S."/>
            <person name="van den Berg H."/>
            <person name="Vega-Arreguin J.C."/>
            <person name="Wawra S."/>
            <person name="Young S.K."/>
            <person name="Zeng Q."/>
            <person name="Dieguez-Uribeondo J."/>
            <person name="Russ C."/>
            <person name="Tyler B.M."/>
            <person name="van West P."/>
        </authorList>
    </citation>
    <scope>NUCLEOTIDE SEQUENCE [LARGE SCALE GENOMIC DNA]</scope>
    <source>
        <strain evidence="2 3">CBS 223.65</strain>
    </source>
</reference>
<dbReference type="OMA" id="GHRQSKM"/>
<dbReference type="AlphaFoldDB" id="A0A067CCE6"/>
<gene>
    <name evidence="2" type="ORF">SPRG_06205</name>
</gene>
<sequence length="319" mass="35506">MSPKSQPGRRKHGRDGLDVIQNHVRISIERVHRARLQGPTTRQPKAHVEEPTQVAALGQYLEAKMKVSEASQEETVAASPRRHRCGSDSAFGLEFKLSRILKQSKRRSGMRVAKPNLDQRSKLTAIKSRNGAAAQTVVARQREREHNDNPLGLSENVLFAFRAVAHVWLARKRRKDRAMRENVTNKLVLHQSRPKELSPAVFDIISKSFVTPVPALQFFDTGTEMPPIQRHNDVIPTRSALAPSPPSAAPMRPVKPATAPASLTPRGICYTIDSSGHRQSKMQHSAELGAPRRARPLYASKLAASMDDAVVHTLNKRLR</sequence>
<accession>A0A067CCE6</accession>
<protein>
    <submittedName>
        <fullName evidence="2">Uncharacterized protein</fullName>
    </submittedName>
</protein>
<dbReference type="EMBL" id="KK583212">
    <property type="protein sequence ID" value="KDO28158.1"/>
    <property type="molecule type" value="Genomic_DNA"/>
</dbReference>
<dbReference type="RefSeq" id="XP_012200985.1">
    <property type="nucleotide sequence ID" value="XM_012345595.1"/>
</dbReference>
<name>A0A067CCE6_SAPPC</name>
<evidence type="ECO:0000313" key="3">
    <source>
        <dbReference type="Proteomes" id="UP000030745"/>
    </source>
</evidence>
<dbReference type="VEuPathDB" id="FungiDB:SPRG_06205"/>
<dbReference type="Proteomes" id="UP000030745">
    <property type="component" value="Unassembled WGS sequence"/>
</dbReference>
<feature type="region of interest" description="Disordered" evidence="1">
    <location>
        <begin position="240"/>
        <end position="260"/>
    </location>
</feature>
<dbReference type="GeneID" id="24128564"/>
<evidence type="ECO:0000313" key="2">
    <source>
        <dbReference type="EMBL" id="KDO28158.1"/>
    </source>
</evidence>
<keyword evidence="3" id="KW-1185">Reference proteome</keyword>